<evidence type="ECO:0000313" key="2">
    <source>
        <dbReference type="Proteomes" id="UP000717696"/>
    </source>
</evidence>
<proteinExistence type="predicted"/>
<gene>
    <name evidence="1" type="ORF">B0J13DRAFT_408947</name>
</gene>
<dbReference type="InterPro" id="IPR017946">
    <property type="entry name" value="PLC-like_Pdiesterase_TIM-brl"/>
</dbReference>
<dbReference type="Gene3D" id="3.20.20.190">
    <property type="entry name" value="Phosphatidylinositol (PI) phosphodiesterase"/>
    <property type="match status" value="1"/>
</dbReference>
<comment type="caution">
    <text evidence="1">The sequence shown here is derived from an EMBL/GenBank/DDBJ whole genome shotgun (WGS) entry which is preliminary data.</text>
</comment>
<name>A0A9P9J8Y4_9HYPO</name>
<feature type="non-terminal residue" evidence="1">
    <location>
        <position position="1"/>
    </location>
</feature>
<dbReference type="PANTHER" id="PTHR13593:SF143">
    <property type="entry name" value="PHOSPHATIDYLINOSITOL-SPECIFIC PHOSPHOLIPASE C X DOMAIN-CONTAINING PROTEIN"/>
    <property type="match status" value="1"/>
</dbReference>
<dbReference type="GO" id="GO:0008081">
    <property type="term" value="F:phosphoric diester hydrolase activity"/>
    <property type="evidence" value="ECO:0007669"/>
    <property type="project" value="InterPro"/>
</dbReference>
<keyword evidence="2" id="KW-1185">Reference proteome</keyword>
<organism evidence="1 2">
    <name type="scientific">Dactylonectria estremocensis</name>
    <dbReference type="NCBI Taxonomy" id="1079267"/>
    <lineage>
        <taxon>Eukaryota</taxon>
        <taxon>Fungi</taxon>
        <taxon>Dikarya</taxon>
        <taxon>Ascomycota</taxon>
        <taxon>Pezizomycotina</taxon>
        <taxon>Sordariomycetes</taxon>
        <taxon>Hypocreomycetidae</taxon>
        <taxon>Hypocreales</taxon>
        <taxon>Nectriaceae</taxon>
        <taxon>Dactylonectria</taxon>
    </lineage>
</organism>
<sequence>PPTWMSQLMPLIGDRTLETICLPRSHDAGMYEPVQPRRLGTRSTTITQSKTIREQLMAGVRMFDLRPCIVRGEFYCSHGSLIRQSNIPDMAQYFIPDAIANELGYYSGAEGASLESIIYQVNEFTERFPGEVITLEVSHAFNYDREIRDEEWKHALDKTEWNRLFTALQKLNHLYISNQGARAPLTTVKIRDFVSSGHSAVIVAASTEPDAEFAGRGFF</sequence>
<reference evidence="1" key="1">
    <citation type="journal article" date="2021" name="Nat. Commun.">
        <title>Genetic determinants of endophytism in the Arabidopsis root mycobiome.</title>
        <authorList>
            <person name="Mesny F."/>
            <person name="Miyauchi S."/>
            <person name="Thiergart T."/>
            <person name="Pickel B."/>
            <person name="Atanasova L."/>
            <person name="Karlsson M."/>
            <person name="Huettel B."/>
            <person name="Barry K.W."/>
            <person name="Haridas S."/>
            <person name="Chen C."/>
            <person name="Bauer D."/>
            <person name="Andreopoulos W."/>
            <person name="Pangilinan J."/>
            <person name="LaButti K."/>
            <person name="Riley R."/>
            <person name="Lipzen A."/>
            <person name="Clum A."/>
            <person name="Drula E."/>
            <person name="Henrissat B."/>
            <person name="Kohler A."/>
            <person name="Grigoriev I.V."/>
            <person name="Martin F.M."/>
            <person name="Hacquard S."/>
        </authorList>
    </citation>
    <scope>NUCLEOTIDE SEQUENCE</scope>
    <source>
        <strain evidence="1">MPI-CAGE-AT-0021</strain>
    </source>
</reference>
<dbReference type="Proteomes" id="UP000717696">
    <property type="component" value="Unassembled WGS sequence"/>
</dbReference>
<dbReference type="PANTHER" id="PTHR13593">
    <property type="match status" value="1"/>
</dbReference>
<dbReference type="AlphaFoldDB" id="A0A9P9J8Y4"/>
<dbReference type="GO" id="GO:0006629">
    <property type="term" value="P:lipid metabolic process"/>
    <property type="evidence" value="ECO:0007669"/>
    <property type="project" value="InterPro"/>
</dbReference>
<protein>
    <submittedName>
        <fullName evidence="1">PLC-like phosphodiesterase</fullName>
    </submittedName>
</protein>
<dbReference type="SUPFAM" id="SSF51695">
    <property type="entry name" value="PLC-like phosphodiesterases"/>
    <property type="match status" value="1"/>
</dbReference>
<dbReference type="OrthoDB" id="1046782at2759"/>
<dbReference type="InterPro" id="IPR051057">
    <property type="entry name" value="PI-PLC_domain"/>
</dbReference>
<dbReference type="EMBL" id="JAGMUU010000008">
    <property type="protein sequence ID" value="KAH7146673.1"/>
    <property type="molecule type" value="Genomic_DNA"/>
</dbReference>
<feature type="non-terminal residue" evidence="1">
    <location>
        <position position="219"/>
    </location>
</feature>
<evidence type="ECO:0000313" key="1">
    <source>
        <dbReference type="EMBL" id="KAH7146673.1"/>
    </source>
</evidence>
<accession>A0A9P9J8Y4</accession>